<keyword evidence="7" id="KW-1185">Reference proteome</keyword>
<evidence type="ECO:0000313" key="6">
    <source>
        <dbReference type="EMBL" id="WWX22075.1"/>
    </source>
</evidence>
<dbReference type="Gene3D" id="3.90.1150.10">
    <property type="entry name" value="Aspartate Aminotransferase, domain 1"/>
    <property type="match status" value="1"/>
</dbReference>
<comment type="cofactor">
    <cofactor evidence="1 4">
        <name>pyridoxal 5'-phosphate</name>
        <dbReference type="ChEBI" id="CHEBI:597326"/>
    </cofactor>
</comment>
<sequence length="401" mass="43584">MQSYFHNRGFNSLVEKCRRDGIYVFFQEIDSSIGYEVMTGGKRVIMVGSNDYLGLTQHPRVGEASQKAIERWGSGPGGSRFLCGNLSIITELEETVAALLGKKGAVVHTTGFLANAGTFTCLADPCDLLLCDRDSHASIFEGAFNSRAKMRTFAHNDMDDARKILKRSMERHPEAVRVAVTEGVFSMSGSIADLPGLIALKREDPSLIVYLDDAHGLGVMGDGRGTAHHFSVTQDVDVIMGTFSKALASIGGFIASDDLGFLEYLKHKSRTLMFSAALPAASAAAALESCKIIREEPERVWKLWENTRKARQGFRDIGLKMVEGDGPVIGVLIGDDAKAFKFSLELLSLGVFALPAVYPAVPKGQSIIRVAFMSTHEDKHIEQVLDCFKKVASSLSVSIAN</sequence>
<accession>A0ABZ2ITP8</accession>
<protein>
    <submittedName>
        <fullName evidence="6">Pyridoxal phosphate-dependent aminotransferase family protein</fullName>
    </submittedName>
</protein>
<dbReference type="InterPro" id="IPR001917">
    <property type="entry name" value="Aminotrans_II_pyridoxalP_BS"/>
</dbReference>
<dbReference type="PROSITE" id="PS00599">
    <property type="entry name" value="AA_TRANSFER_CLASS_2"/>
    <property type="match status" value="1"/>
</dbReference>
<dbReference type="Proteomes" id="UP001385389">
    <property type="component" value="Chromosome"/>
</dbReference>
<dbReference type="EMBL" id="CP146609">
    <property type="protein sequence ID" value="WWX22075.1"/>
    <property type="molecule type" value="Genomic_DNA"/>
</dbReference>
<proteinExistence type="inferred from homology"/>
<keyword evidence="3 4" id="KW-0663">Pyridoxal phosphate</keyword>
<comment type="similarity">
    <text evidence="4">Belongs to the class-II pyridoxal-phosphate-dependent aminotransferase family.</text>
</comment>
<dbReference type="PANTHER" id="PTHR13693:SF3">
    <property type="entry name" value="LD36009P"/>
    <property type="match status" value="1"/>
</dbReference>
<evidence type="ECO:0000256" key="4">
    <source>
        <dbReference type="RuleBase" id="RU003693"/>
    </source>
</evidence>
<dbReference type="PANTHER" id="PTHR13693">
    <property type="entry name" value="CLASS II AMINOTRANSFERASE/8-AMINO-7-OXONONANOATE SYNTHASE"/>
    <property type="match status" value="1"/>
</dbReference>
<feature type="domain" description="Aminotransferase class I/classII large" evidence="5">
    <location>
        <begin position="44"/>
        <end position="386"/>
    </location>
</feature>
<dbReference type="Gene3D" id="3.40.640.10">
    <property type="entry name" value="Type I PLP-dependent aspartate aminotransferase-like (Major domain)"/>
    <property type="match status" value="1"/>
</dbReference>
<dbReference type="GO" id="GO:0008483">
    <property type="term" value="F:transaminase activity"/>
    <property type="evidence" value="ECO:0007669"/>
    <property type="project" value="UniProtKB-KW"/>
</dbReference>
<evidence type="ECO:0000256" key="1">
    <source>
        <dbReference type="ARBA" id="ARBA00001933"/>
    </source>
</evidence>
<dbReference type="InterPro" id="IPR004839">
    <property type="entry name" value="Aminotransferase_I/II_large"/>
</dbReference>
<dbReference type="InterPro" id="IPR015421">
    <property type="entry name" value="PyrdxlP-dep_Trfase_major"/>
</dbReference>
<dbReference type="RefSeq" id="WP_338667757.1">
    <property type="nucleotide sequence ID" value="NZ_CP146609.1"/>
</dbReference>
<gene>
    <name evidence="6" type="ORF">V8V93_16720</name>
</gene>
<evidence type="ECO:0000256" key="3">
    <source>
        <dbReference type="ARBA" id="ARBA00022898"/>
    </source>
</evidence>
<name>A0ABZ2ITP8_9BACT</name>
<evidence type="ECO:0000313" key="7">
    <source>
        <dbReference type="Proteomes" id="UP001385389"/>
    </source>
</evidence>
<evidence type="ECO:0000256" key="2">
    <source>
        <dbReference type="ARBA" id="ARBA00022679"/>
    </source>
</evidence>
<dbReference type="InterPro" id="IPR015424">
    <property type="entry name" value="PyrdxlP-dep_Trfase"/>
</dbReference>
<keyword evidence="2" id="KW-0808">Transferase</keyword>
<evidence type="ECO:0000259" key="5">
    <source>
        <dbReference type="Pfam" id="PF00155"/>
    </source>
</evidence>
<dbReference type="SUPFAM" id="SSF53383">
    <property type="entry name" value="PLP-dependent transferases"/>
    <property type="match status" value="1"/>
</dbReference>
<dbReference type="Pfam" id="PF00155">
    <property type="entry name" value="Aminotran_1_2"/>
    <property type="match status" value="1"/>
</dbReference>
<organism evidence="6 7">
    <name type="scientific">Pseudodesulfovibrio methanolicus</name>
    <dbReference type="NCBI Taxonomy" id="3126690"/>
    <lineage>
        <taxon>Bacteria</taxon>
        <taxon>Pseudomonadati</taxon>
        <taxon>Thermodesulfobacteriota</taxon>
        <taxon>Desulfovibrionia</taxon>
        <taxon>Desulfovibrionales</taxon>
        <taxon>Desulfovibrionaceae</taxon>
    </lineage>
</organism>
<keyword evidence="6" id="KW-0032">Aminotransferase</keyword>
<dbReference type="InterPro" id="IPR050087">
    <property type="entry name" value="AON_synthase_class-II"/>
</dbReference>
<dbReference type="InterPro" id="IPR015422">
    <property type="entry name" value="PyrdxlP-dep_Trfase_small"/>
</dbReference>
<reference evidence="6 7" key="1">
    <citation type="submission" date="2024-03" db="EMBL/GenBank/DDBJ databases">
        <title>Phenotype and Genome Characterization of a Sulfate-Reducing Bacterium Pseudodesulfovibrio sp. strain 5S69, isolated from Petroleum Reservoir in Tatarstan (Russia).</title>
        <authorList>
            <person name="Bidzhieva S.K."/>
            <person name="Kadnikov V."/>
            <person name="Tourova T.P."/>
            <person name="Samigullina S.R."/>
            <person name="Sokolova D.S."/>
            <person name="Poltaraus A.B."/>
            <person name="Avtukh A.N."/>
            <person name="Tereshina V.M."/>
            <person name="Mardanov A.V."/>
            <person name="Nazina T.N."/>
        </authorList>
    </citation>
    <scope>NUCLEOTIDE SEQUENCE [LARGE SCALE GENOMIC DNA]</scope>
    <source>
        <strain evidence="6 7">5S69</strain>
    </source>
</reference>